<dbReference type="AlphaFoldDB" id="A0A2H9ZTZ5"/>
<gene>
    <name evidence="2" type="ORF">AXF42_Ash015658</name>
</gene>
<sequence>MHQTEVYHLLQGRTLDTIGIIFHSLENYRNVAQKSKYMQSFHYDNIICDFLTIHHDVNLSCFVKGARYYDFSQDNFKLHQPKPSFQNVAAQPDQRAPTSPSASSHKSAHTSTLSPFISQFAKFIIDSIETIGELAESNSQKFLSLQAHMDTLSSFTVQIAKLASYNSEMLEKLSQKVDHLAEKLISSTFGKNDGLSYLCNNYMDKLFNILSFFFRFMLCPNITSKH</sequence>
<organism evidence="2 3">
    <name type="scientific">Apostasia shenzhenica</name>
    <dbReference type="NCBI Taxonomy" id="1088818"/>
    <lineage>
        <taxon>Eukaryota</taxon>
        <taxon>Viridiplantae</taxon>
        <taxon>Streptophyta</taxon>
        <taxon>Embryophyta</taxon>
        <taxon>Tracheophyta</taxon>
        <taxon>Spermatophyta</taxon>
        <taxon>Magnoliopsida</taxon>
        <taxon>Liliopsida</taxon>
        <taxon>Asparagales</taxon>
        <taxon>Orchidaceae</taxon>
        <taxon>Apostasioideae</taxon>
        <taxon>Apostasia</taxon>
    </lineage>
</organism>
<feature type="region of interest" description="Disordered" evidence="1">
    <location>
        <begin position="87"/>
        <end position="109"/>
    </location>
</feature>
<dbReference type="EMBL" id="KZ453894">
    <property type="protein sequence ID" value="PKA46764.1"/>
    <property type="molecule type" value="Genomic_DNA"/>
</dbReference>
<accession>A0A2H9ZTZ5</accession>
<evidence type="ECO:0000256" key="1">
    <source>
        <dbReference type="SAM" id="MobiDB-lite"/>
    </source>
</evidence>
<proteinExistence type="predicted"/>
<evidence type="ECO:0000313" key="3">
    <source>
        <dbReference type="Proteomes" id="UP000236161"/>
    </source>
</evidence>
<feature type="compositionally biased region" description="Low complexity" evidence="1">
    <location>
        <begin position="96"/>
        <end position="109"/>
    </location>
</feature>
<name>A0A2H9ZTZ5_9ASPA</name>
<reference evidence="2 3" key="1">
    <citation type="journal article" date="2017" name="Nature">
        <title>The Apostasia genome and the evolution of orchids.</title>
        <authorList>
            <person name="Zhang G.Q."/>
            <person name="Liu K.W."/>
            <person name="Li Z."/>
            <person name="Lohaus R."/>
            <person name="Hsiao Y.Y."/>
            <person name="Niu S.C."/>
            <person name="Wang J.Y."/>
            <person name="Lin Y.C."/>
            <person name="Xu Q."/>
            <person name="Chen L.J."/>
            <person name="Yoshida K."/>
            <person name="Fujiwara S."/>
            <person name="Wang Z.W."/>
            <person name="Zhang Y.Q."/>
            <person name="Mitsuda N."/>
            <person name="Wang M."/>
            <person name="Liu G.H."/>
            <person name="Pecoraro L."/>
            <person name="Huang H.X."/>
            <person name="Xiao X.J."/>
            <person name="Lin M."/>
            <person name="Wu X.Y."/>
            <person name="Wu W.L."/>
            <person name="Chen Y.Y."/>
            <person name="Chang S.B."/>
            <person name="Sakamoto S."/>
            <person name="Ohme-Takagi M."/>
            <person name="Yagi M."/>
            <person name="Zeng S.J."/>
            <person name="Shen C.Y."/>
            <person name="Yeh C.M."/>
            <person name="Luo Y.B."/>
            <person name="Tsai W.C."/>
            <person name="Van de Peer Y."/>
            <person name="Liu Z.J."/>
        </authorList>
    </citation>
    <scope>NUCLEOTIDE SEQUENCE [LARGE SCALE GENOMIC DNA]</scope>
    <source>
        <strain evidence="3">cv. Shenzhen</strain>
        <tissue evidence="2">Stem</tissue>
    </source>
</reference>
<keyword evidence="3" id="KW-1185">Reference proteome</keyword>
<evidence type="ECO:0000313" key="2">
    <source>
        <dbReference type="EMBL" id="PKA46764.1"/>
    </source>
</evidence>
<dbReference type="Proteomes" id="UP000236161">
    <property type="component" value="Unassembled WGS sequence"/>
</dbReference>
<protein>
    <submittedName>
        <fullName evidence="2">Uncharacterized protein</fullName>
    </submittedName>
</protein>